<dbReference type="PIRSF" id="PIRSF009533">
    <property type="entry name" value="FlbT"/>
    <property type="match status" value="1"/>
</dbReference>
<dbReference type="NCBIfam" id="NF001995">
    <property type="entry name" value="PRK00794.1-1"/>
    <property type="match status" value="1"/>
</dbReference>
<dbReference type="InterPro" id="IPR009967">
    <property type="entry name" value="Flagellum_FlbT"/>
</dbReference>
<keyword evidence="4" id="KW-0969">Cilium</keyword>
<evidence type="ECO:0000313" key="4">
    <source>
        <dbReference type="EMBL" id="WOJ88658.1"/>
    </source>
</evidence>
<keyword evidence="4" id="KW-0282">Flagellum</keyword>
<dbReference type="Pfam" id="PF07378">
    <property type="entry name" value="FlbT"/>
    <property type="match status" value="1"/>
</dbReference>
<evidence type="ECO:0000256" key="1">
    <source>
        <dbReference type="ARBA" id="ARBA00022491"/>
    </source>
</evidence>
<name>A0ABZ0HQ30_9HYPH</name>
<reference evidence="4 5" key="1">
    <citation type="submission" date="2023-10" db="EMBL/GenBank/DDBJ databases">
        <title>Novel methanotroph of the genus Methylocapsa from a subarctic wetland.</title>
        <authorList>
            <person name="Belova S.E."/>
            <person name="Oshkin I.Y."/>
            <person name="Miroshnikov K."/>
            <person name="Dedysh S.N."/>
        </authorList>
    </citation>
    <scope>NUCLEOTIDE SEQUENCE [LARGE SCALE GENOMIC DNA]</scope>
    <source>
        <strain evidence="4 5">RX1</strain>
    </source>
</reference>
<sequence length="136" mass="15063">MHISLRAGEKIYINGAVLCADRKVSLELLNDATFLLEAHVMKVEDATTPLRQLYFIVQIMLMNPTDTATARDMFEKSVRMIIDISEHPRLLAGLRGVKALIDSNRVFDALKAIRMLLPIEAEILAGGRTSSPTQAA</sequence>
<protein>
    <submittedName>
        <fullName evidence="4">Flagellar biosynthesis repressor FlbT</fullName>
    </submittedName>
</protein>
<gene>
    <name evidence="4" type="primary">flbT</name>
    <name evidence="4" type="ORF">RZS28_12635</name>
</gene>
<keyword evidence="3" id="KW-0694">RNA-binding</keyword>
<evidence type="ECO:0000313" key="5">
    <source>
        <dbReference type="Proteomes" id="UP001626536"/>
    </source>
</evidence>
<organism evidence="4 5">
    <name type="scientific">Methylocapsa polymorpha</name>
    <dbReference type="NCBI Taxonomy" id="3080828"/>
    <lineage>
        <taxon>Bacteria</taxon>
        <taxon>Pseudomonadati</taxon>
        <taxon>Pseudomonadota</taxon>
        <taxon>Alphaproteobacteria</taxon>
        <taxon>Hyphomicrobiales</taxon>
        <taxon>Beijerinckiaceae</taxon>
        <taxon>Methylocapsa</taxon>
    </lineage>
</organism>
<proteinExistence type="predicted"/>
<keyword evidence="2" id="KW-1005">Bacterial flagellum biogenesis</keyword>
<keyword evidence="1" id="KW-0678">Repressor</keyword>
<accession>A0ABZ0HQ30</accession>
<keyword evidence="4" id="KW-0966">Cell projection</keyword>
<dbReference type="Proteomes" id="UP001626536">
    <property type="component" value="Chromosome"/>
</dbReference>
<evidence type="ECO:0000256" key="3">
    <source>
        <dbReference type="ARBA" id="ARBA00022884"/>
    </source>
</evidence>
<dbReference type="RefSeq" id="WP_407338097.1">
    <property type="nucleotide sequence ID" value="NZ_CP136862.1"/>
</dbReference>
<keyword evidence="5" id="KW-1185">Reference proteome</keyword>
<evidence type="ECO:0000256" key="2">
    <source>
        <dbReference type="ARBA" id="ARBA00022795"/>
    </source>
</evidence>
<dbReference type="EMBL" id="CP136862">
    <property type="protein sequence ID" value="WOJ88658.1"/>
    <property type="molecule type" value="Genomic_DNA"/>
</dbReference>